<keyword evidence="1" id="KW-0614">Plasmid</keyword>
<geneLocation type="plasmid" evidence="1">
    <name>pL289</name>
</geneLocation>
<accession>A0A1W6UFN0</accession>
<sequence length="535" mass="60584">MVIPPPFLIGEDKYEIVTTRSHIFHLENKTFKANLADGLTEFCYMPTKFSKISLLAVTRGFLINQYVTGKLIESGKLKPGRPFVFIEHYGSGFYLLLVNEDGTIESELIEEVLSESELSRASDNTDRRFKANLDFDQDKFDLLINRIEIFVNSKKEIVQGFVASAAGLSQDIFSIDGLIHTSQERIKEVLESIRIGKVISFDLADANSDKSFIKVGVAGSVVDLYVPNASQVQPFITELTIEYYKKDLELNDLPASYVTRDVGQYLKRKHYTRFGLSLFALLAVVASTIPSYLEQKKIEEAEKNRIVQIQRTIDEYAEYRKLILETGINAEMMLKQIGLAIMEFDKARDSKELSWRPVTIAAENTNISFEMKSTSSKIDSTNLSDFADKNGLAQFFLNNNQIVGFGASHYAVNAELYLTPVDKEIHYIQDTIDFLFDHTNVSIGQRTAHQNWSSVMVDINYNCWLPQHFEYFSTQLYPRNYGFVKVEGTYSDEATVEDQKNKIMPCGYSGKITLEVYGHKGTGLSSSTKNEAENG</sequence>
<reference evidence="1" key="1">
    <citation type="submission" date="2016-10" db="EMBL/GenBank/DDBJ databases">
        <title>The High Quality Genome of Vibrio alginolyticus K01M1.</title>
        <authorList>
            <person name="Wendling C."/>
            <person name="Chibani C.M."/>
            <person name="Hertel R."/>
            <person name="Sproer C."/>
            <person name="Bunk B."/>
            <person name="Overmann J."/>
            <person name="Roth O."/>
            <person name="Liesegang H."/>
        </authorList>
    </citation>
    <scope>NUCLEOTIDE SEQUENCE</scope>
    <source>
        <strain evidence="1">K05K4</strain>
        <plasmid evidence="1">pL289</plasmid>
    </source>
</reference>
<proteinExistence type="predicted"/>
<gene>
    <name evidence="1" type="ORF">K05K4_50800</name>
</gene>
<dbReference type="AlphaFoldDB" id="A0A1W6UFN0"/>
<dbReference type="EMBL" id="CP017904">
    <property type="protein sequence ID" value="ARP21782.1"/>
    <property type="molecule type" value="Genomic_DNA"/>
</dbReference>
<organism evidence="1">
    <name type="scientific">Vibrio alginolyticus</name>
    <dbReference type="NCBI Taxonomy" id="663"/>
    <lineage>
        <taxon>Bacteria</taxon>
        <taxon>Pseudomonadati</taxon>
        <taxon>Pseudomonadota</taxon>
        <taxon>Gammaproteobacteria</taxon>
        <taxon>Vibrionales</taxon>
        <taxon>Vibrionaceae</taxon>
        <taxon>Vibrio</taxon>
    </lineage>
</organism>
<evidence type="ECO:0000313" key="1">
    <source>
        <dbReference type="EMBL" id="ARP21782.1"/>
    </source>
</evidence>
<protein>
    <submittedName>
        <fullName evidence="1">Uncharacterized protein</fullName>
    </submittedName>
</protein>
<name>A0A1W6UFN0_VIBAL</name>
<dbReference type="RefSeq" id="WP_086048402.1">
    <property type="nucleotide sequence ID" value="NZ_CP017893.1"/>
</dbReference>